<evidence type="ECO:0000313" key="2">
    <source>
        <dbReference type="EMBL" id="PKK18502.1"/>
    </source>
</evidence>
<dbReference type="EMBL" id="AKCR02000200">
    <property type="protein sequence ID" value="PKK18502.1"/>
    <property type="molecule type" value="Genomic_DNA"/>
</dbReference>
<feature type="compositionally biased region" description="Basic and acidic residues" evidence="1">
    <location>
        <begin position="199"/>
        <end position="218"/>
    </location>
</feature>
<sequence length="283" mass="29248">MGGHSPPAFGELFLPTQPWTPHNFGGPESAPSGSGLEAALPWPCKSVYGGARGAPQLTATADPASLPPQADVERLRGGGASQRLPGHHLPALRGGQRGPPRHGALHALPGGARGVPGLQTQLQGADPLGVQQAQHPPRPREVLREVPALHPFHAGKGVQGGAQLLLYLQAHSPPWGRVPEAEGGGRWQRGSDAACPHPEGPDPGRRRGRARSEERGAELGDTGQQPLHLRQPPRAPAGAAGSVTWGLGLGTQPGCSGTPRSLCRPRGGPPCVRARKGFVSIKG</sequence>
<feature type="non-terminal residue" evidence="2">
    <location>
        <position position="283"/>
    </location>
</feature>
<dbReference type="Proteomes" id="UP000053872">
    <property type="component" value="Unassembled WGS sequence"/>
</dbReference>
<evidence type="ECO:0000256" key="1">
    <source>
        <dbReference type="SAM" id="MobiDB-lite"/>
    </source>
</evidence>
<gene>
    <name evidence="2" type="primary">EFNA1</name>
    <name evidence="2" type="ORF">A306_00011595</name>
</gene>
<evidence type="ECO:0000313" key="3">
    <source>
        <dbReference type="Proteomes" id="UP000053872"/>
    </source>
</evidence>
<dbReference type="InParanoid" id="A0A2I0LM40"/>
<comment type="caution">
    <text evidence="2">The sequence shown here is derived from an EMBL/GenBank/DDBJ whole genome shotgun (WGS) entry which is preliminary data.</text>
</comment>
<organism evidence="2 3">
    <name type="scientific">Columba livia</name>
    <name type="common">Rock dove</name>
    <dbReference type="NCBI Taxonomy" id="8932"/>
    <lineage>
        <taxon>Eukaryota</taxon>
        <taxon>Metazoa</taxon>
        <taxon>Chordata</taxon>
        <taxon>Craniata</taxon>
        <taxon>Vertebrata</taxon>
        <taxon>Euteleostomi</taxon>
        <taxon>Archelosauria</taxon>
        <taxon>Archosauria</taxon>
        <taxon>Dinosauria</taxon>
        <taxon>Saurischia</taxon>
        <taxon>Theropoda</taxon>
        <taxon>Coelurosauria</taxon>
        <taxon>Aves</taxon>
        <taxon>Neognathae</taxon>
        <taxon>Neoaves</taxon>
        <taxon>Columbimorphae</taxon>
        <taxon>Columbiformes</taxon>
        <taxon>Columbidae</taxon>
        <taxon>Columba</taxon>
    </lineage>
</organism>
<reference evidence="2 3" key="1">
    <citation type="journal article" date="2013" name="Science">
        <title>Genomic diversity and evolution of the head crest in the rock pigeon.</title>
        <authorList>
            <person name="Shapiro M.D."/>
            <person name="Kronenberg Z."/>
            <person name="Li C."/>
            <person name="Domyan E.T."/>
            <person name="Pan H."/>
            <person name="Campbell M."/>
            <person name="Tan H."/>
            <person name="Huff C.D."/>
            <person name="Hu H."/>
            <person name="Vickrey A.I."/>
            <person name="Nielsen S.C."/>
            <person name="Stringham S.A."/>
            <person name="Hu H."/>
            <person name="Willerslev E."/>
            <person name="Gilbert M.T."/>
            <person name="Yandell M."/>
            <person name="Zhang G."/>
            <person name="Wang J."/>
        </authorList>
    </citation>
    <scope>NUCLEOTIDE SEQUENCE [LARGE SCALE GENOMIC DNA]</scope>
    <source>
        <tissue evidence="2">Blood</tissue>
    </source>
</reference>
<protein>
    <submittedName>
        <fullName evidence="2">Ephrin-A1</fullName>
    </submittedName>
</protein>
<keyword evidence="3" id="KW-1185">Reference proteome</keyword>
<dbReference type="AlphaFoldDB" id="A0A2I0LM40"/>
<proteinExistence type="predicted"/>
<feature type="region of interest" description="Disordered" evidence="1">
    <location>
        <begin position="177"/>
        <end position="269"/>
    </location>
</feature>
<feature type="region of interest" description="Disordered" evidence="1">
    <location>
        <begin position="1"/>
        <end position="68"/>
    </location>
</feature>
<accession>A0A2I0LM40</accession>
<name>A0A2I0LM40_COLLI</name>